<keyword evidence="1" id="KW-0732">Signal</keyword>
<evidence type="ECO:0000313" key="3">
    <source>
        <dbReference type="EMBL" id="MBD2593754.1"/>
    </source>
</evidence>
<dbReference type="RefSeq" id="WP_190966679.1">
    <property type="nucleotide sequence ID" value="NZ_JACJTB010000003.1"/>
</dbReference>
<evidence type="ECO:0000256" key="1">
    <source>
        <dbReference type="SAM" id="SignalP"/>
    </source>
</evidence>
<dbReference type="Pfam" id="PF04355">
    <property type="entry name" value="BamE"/>
    <property type="match status" value="1"/>
</dbReference>
<dbReference type="EMBL" id="JACJTB010000003">
    <property type="protein sequence ID" value="MBD2593754.1"/>
    <property type="molecule type" value="Genomic_DNA"/>
</dbReference>
<feature type="chain" id="PRO_5045364871" evidence="1">
    <location>
        <begin position="21"/>
        <end position="181"/>
    </location>
</feature>
<dbReference type="Proteomes" id="UP000603457">
    <property type="component" value="Unassembled WGS sequence"/>
</dbReference>
<evidence type="ECO:0000259" key="2">
    <source>
        <dbReference type="Pfam" id="PF04355"/>
    </source>
</evidence>
<reference evidence="3 4" key="1">
    <citation type="journal article" date="2020" name="ISME J.">
        <title>Comparative genomics reveals insights into cyanobacterial evolution and habitat adaptation.</title>
        <authorList>
            <person name="Chen M.Y."/>
            <person name="Teng W.K."/>
            <person name="Zhao L."/>
            <person name="Hu C.X."/>
            <person name="Zhou Y.K."/>
            <person name="Han B.P."/>
            <person name="Song L.R."/>
            <person name="Shu W.S."/>
        </authorList>
    </citation>
    <scope>NUCLEOTIDE SEQUENCE [LARGE SCALE GENOMIC DNA]</scope>
    <source>
        <strain evidence="3 4">FACHB-130</strain>
    </source>
</reference>
<accession>A0ABR8FRI0</accession>
<comment type="caution">
    <text evidence="3">The sequence shown here is derived from an EMBL/GenBank/DDBJ whole genome shotgun (WGS) entry which is preliminary data.</text>
</comment>
<feature type="domain" description="Outer membrane protein assembly factor BamE" evidence="2">
    <location>
        <begin position="46"/>
        <end position="74"/>
    </location>
</feature>
<keyword evidence="4" id="KW-1185">Reference proteome</keyword>
<name>A0ABR8FRI0_9NOSO</name>
<gene>
    <name evidence="3" type="primary">bamE</name>
    <name evidence="3" type="ORF">H6G74_05345</name>
</gene>
<dbReference type="InterPro" id="IPR007450">
    <property type="entry name" value="BamE_dom"/>
</dbReference>
<protein>
    <submittedName>
        <fullName evidence="3">Outer membrane protein assembly factor BamE</fullName>
    </submittedName>
</protein>
<feature type="signal peptide" evidence="1">
    <location>
        <begin position="1"/>
        <end position="20"/>
    </location>
</feature>
<organism evidence="3 4">
    <name type="scientific">Nostoc spongiaeforme FACHB-130</name>
    <dbReference type="NCBI Taxonomy" id="1357510"/>
    <lineage>
        <taxon>Bacteria</taxon>
        <taxon>Bacillati</taxon>
        <taxon>Cyanobacteriota</taxon>
        <taxon>Cyanophyceae</taxon>
        <taxon>Nostocales</taxon>
        <taxon>Nostocaceae</taxon>
        <taxon>Nostoc</taxon>
    </lineage>
</organism>
<proteinExistence type="predicted"/>
<evidence type="ECO:0000313" key="4">
    <source>
        <dbReference type="Proteomes" id="UP000603457"/>
    </source>
</evidence>
<sequence length="181" mass="19961">MKKILLITALTSLFSLALTANQGLILAQSPQIAQTQSTIIPVEKVGLGKIRPGMSEQQVRRILGKPIRTKTEFNPGVGDNIRTLEYPNISLYLVPYVNKPKNLFFVYYFVTRSSKLLTSTGIKVGDTQSQVIKAYGKPYISKEGNVTFLVYGVGSPDSTAALTFRIEAGKVTEIQYSEQLL</sequence>